<evidence type="ECO:0000313" key="1">
    <source>
        <dbReference type="EMBL" id="MBX44400.1"/>
    </source>
</evidence>
<sequence length="9" mass="1038">MSFKPKEAT</sequence>
<reference evidence="1" key="1">
    <citation type="submission" date="2018-02" db="EMBL/GenBank/DDBJ databases">
        <title>Rhizophora mucronata_Transcriptome.</title>
        <authorList>
            <person name="Meera S.P."/>
            <person name="Sreeshan A."/>
            <person name="Augustine A."/>
        </authorList>
    </citation>
    <scope>NUCLEOTIDE SEQUENCE</scope>
    <source>
        <tissue evidence="1">Leaf</tissue>
    </source>
</reference>
<name>A0A2P2NPS6_RHIMU</name>
<proteinExistence type="predicted"/>
<accession>A0A2P2NPS6</accession>
<organism evidence="1">
    <name type="scientific">Rhizophora mucronata</name>
    <name type="common">Asiatic mangrove</name>
    <dbReference type="NCBI Taxonomy" id="61149"/>
    <lineage>
        <taxon>Eukaryota</taxon>
        <taxon>Viridiplantae</taxon>
        <taxon>Streptophyta</taxon>
        <taxon>Embryophyta</taxon>
        <taxon>Tracheophyta</taxon>
        <taxon>Spermatophyta</taxon>
        <taxon>Magnoliopsida</taxon>
        <taxon>eudicotyledons</taxon>
        <taxon>Gunneridae</taxon>
        <taxon>Pentapetalae</taxon>
        <taxon>rosids</taxon>
        <taxon>fabids</taxon>
        <taxon>Malpighiales</taxon>
        <taxon>Rhizophoraceae</taxon>
        <taxon>Rhizophora</taxon>
    </lineage>
</organism>
<dbReference type="EMBL" id="GGEC01063916">
    <property type="protein sequence ID" value="MBX44400.1"/>
    <property type="molecule type" value="Transcribed_RNA"/>
</dbReference>
<protein>
    <submittedName>
        <fullName evidence="1">Uncharacterized protein</fullName>
    </submittedName>
</protein>